<keyword evidence="3" id="KW-1185">Reference proteome</keyword>
<organism evidence="2 3">
    <name type="scientific">Trematosphaeria pertusa</name>
    <dbReference type="NCBI Taxonomy" id="390896"/>
    <lineage>
        <taxon>Eukaryota</taxon>
        <taxon>Fungi</taxon>
        <taxon>Dikarya</taxon>
        <taxon>Ascomycota</taxon>
        <taxon>Pezizomycotina</taxon>
        <taxon>Dothideomycetes</taxon>
        <taxon>Pleosporomycetidae</taxon>
        <taxon>Pleosporales</taxon>
        <taxon>Massarineae</taxon>
        <taxon>Trematosphaeriaceae</taxon>
        <taxon>Trematosphaeria</taxon>
    </lineage>
</organism>
<dbReference type="PANTHER" id="PTHR24148">
    <property type="entry name" value="ANKYRIN REPEAT DOMAIN-CONTAINING PROTEIN 39 HOMOLOG-RELATED"/>
    <property type="match status" value="1"/>
</dbReference>
<protein>
    <submittedName>
        <fullName evidence="2">HET-domain-containing protein</fullName>
    </submittedName>
</protein>
<name>A0A6A6I6A0_9PLEO</name>
<dbReference type="Proteomes" id="UP000800094">
    <property type="component" value="Unassembled WGS sequence"/>
</dbReference>
<dbReference type="AlphaFoldDB" id="A0A6A6I6A0"/>
<evidence type="ECO:0000259" key="1">
    <source>
        <dbReference type="Pfam" id="PF06985"/>
    </source>
</evidence>
<feature type="domain" description="Heterokaryon incompatibility" evidence="1">
    <location>
        <begin position="54"/>
        <end position="259"/>
    </location>
</feature>
<dbReference type="RefSeq" id="XP_033680476.1">
    <property type="nucleotide sequence ID" value="XM_033835783.1"/>
</dbReference>
<evidence type="ECO:0000313" key="3">
    <source>
        <dbReference type="Proteomes" id="UP000800094"/>
    </source>
</evidence>
<dbReference type="Pfam" id="PF26639">
    <property type="entry name" value="Het-6_barrel"/>
    <property type="match status" value="1"/>
</dbReference>
<accession>A0A6A6I6A0</accession>
<sequence>MQDREGVEASKRIYQPLSSLDPEIRLLTLFPSGDPSATVRCTLRTVALNAKPHFTAVSYVWGDVSKTQTILVNDQNVLIAANLSITLLAIRSRSGAEMDLWADGLCINQQDSKEKSHQVQLMGRIYTEASIVFAWLGESADDSDYAIALLRRMADEMKKQSRDEAHNLRSSQESREVGLERMQSPSADVSKAGGHGVAVSTSTAKERAPHWIESIPELLSEDDQDSFGSYNRGWRAVIKFCSRPGPKSQFWTRLWILQEMVLGEQVIMLCGKCSITLEVLKFVGRHYNSTALDTRARFSPKVRVQVGLFNWYNVHRLEFFRGQIAKQPRESSNVVQIFDVISLSSGLHASEPRDHIYGLLGISSFRESRWAIEVNYSRPIKDIYLEFSSKWIAYAVHYSRRRKEIAITSHPLFHAGVGYPRRLLASPSWIADFSTLDLAQENLRGLHNVFNTSGESFQAAGRSALHMARIDICGHVLRLRGASVTKITHTWGWRILQSLLEYMVSVTTELLRIQNVDSLTDQTEMLHSIYRTIMFDTCPNASEGRLCPGSRGYNDEFARFLWILWHRRASISDEYLLDKIKLLIDPKPSGNILLNEIGIKMENSYTESEDDYAFLIRVAALHRRRRFFHTEQGFIGSGPTLLKEGDEIFIIPGMAVPLVLRPHSQHYQLVGPCYVHGIMDGEAIGDDLDAWLASLQKIEMH</sequence>
<dbReference type="EMBL" id="ML987200">
    <property type="protein sequence ID" value="KAF2245472.1"/>
    <property type="molecule type" value="Genomic_DNA"/>
</dbReference>
<dbReference type="InterPro" id="IPR052895">
    <property type="entry name" value="HetReg/Transcr_Mod"/>
</dbReference>
<evidence type="ECO:0000313" key="2">
    <source>
        <dbReference type="EMBL" id="KAF2245472.1"/>
    </source>
</evidence>
<gene>
    <name evidence="2" type="ORF">BU26DRAFT_607708</name>
</gene>
<proteinExistence type="predicted"/>
<dbReference type="GeneID" id="54589113"/>
<dbReference type="PANTHER" id="PTHR24148:SF73">
    <property type="entry name" value="HET DOMAIN PROTEIN (AFU_ORTHOLOGUE AFUA_8G01020)"/>
    <property type="match status" value="1"/>
</dbReference>
<dbReference type="OrthoDB" id="3557394at2759"/>
<dbReference type="InterPro" id="IPR010730">
    <property type="entry name" value="HET"/>
</dbReference>
<reference evidence="2" key="1">
    <citation type="journal article" date="2020" name="Stud. Mycol.">
        <title>101 Dothideomycetes genomes: a test case for predicting lifestyles and emergence of pathogens.</title>
        <authorList>
            <person name="Haridas S."/>
            <person name="Albert R."/>
            <person name="Binder M."/>
            <person name="Bloem J."/>
            <person name="Labutti K."/>
            <person name="Salamov A."/>
            <person name="Andreopoulos B."/>
            <person name="Baker S."/>
            <person name="Barry K."/>
            <person name="Bills G."/>
            <person name="Bluhm B."/>
            <person name="Cannon C."/>
            <person name="Castanera R."/>
            <person name="Culley D."/>
            <person name="Daum C."/>
            <person name="Ezra D."/>
            <person name="Gonzalez J."/>
            <person name="Henrissat B."/>
            <person name="Kuo A."/>
            <person name="Liang C."/>
            <person name="Lipzen A."/>
            <person name="Lutzoni F."/>
            <person name="Magnuson J."/>
            <person name="Mondo S."/>
            <person name="Nolan M."/>
            <person name="Ohm R."/>
            <person name="Pangilinan J."/>
            <person name="Park H.-J."/>
            <person name="Ramirez L."/>
            <person name="Alfaro M."/>
            <person name="Sun H."/>
            <person name="Tritt A."/>
            <person name="Yoshinaga Y."/>
            <person name="Zwiers L.-H."/>
            <person name="Turgeon B."/>
            <person name="Goodwin S."/>
            <person name="Spatafora J."/>
            <person name="Crous P."/>
            <person name="Grigoriev I."/>
        </authorList>
    </citation>
    <scope>NUCLEOTIDE SEQUENCE</scope>
    <source>
        <strain evidence="2">CBS 122368</strain>
    </source>
</reference>
<dbReference type="Pfam" id="PF06985">
    <property type="entry name" value="HET"/>
    <property type="match status" value="1"/>
</dbReference>